<proteinExistence type="predicted"/>
<comment type="caution">
    <text evidence="1">The sequence shown here is derived from an EMBL/GenBank/DDBJ whole genome shotgun (WGS) entry which is preliminary data.</text>
</comment>
<protein>
    <submittedName>
        <fullName evidence="1">Uncharacterized protein</fullName>
    </submittedName>
</protein>
<name>A0A7Y9W0A7_9PSED</name>
<dbReference type="Proteomes" id="UP000553035">
    <property type="component" value="Unassembled WGS sequence"/>
</dbReference>
<accession>A0A7Y9W0A7</accession>
<gene>
    <name evidence="1" type="ORF">GGI52_004366</name>
</gene>
<dbReference type="RefSeq" id="WP_179694561.1">
    <property type="nucleotide sequence ID" value="NZ_JACCAT010000001.1"/>
</dbReference>
<organism evidence="1 2">
    <name type="scientific">Pseudomonas moraviensis</name>
    <dbReference type="NCBI Taxonomy" id="321662"/>
    <lineage>
        <taxon>Bacteria</taxon>
        <taxon>Pseudomonadati</taxon>
        <taxon>Pseudomonadota</taxon>
        <taxon>Gammaproteobacteria</taxon>
        <taxon>Pseudomonadales</taxon>
        <taxon>Pseudomonadaceae</taxon>
        <taxon>Pseudomonas</taxon>
    </lineage>
</organism>
<evidence type="ECO:0000313" key="1">
    <source>
        <dbReference type="EMBL" id="NYH11323.1"/>
    </source>
</evidence>
<reference evidence="1 2" key="1">
    <citation type="submission" date="2020-07" db="EMBL/GenBank/DDBJ databases">
        <title>Exploring microbial biodiversity for novel pathways involved in the catabolism of aromatic compounds derived from lignin.</title>
        <authorList>
            <person name="Elkins J."/>
        </authorList>
    </citation>
    <scope>NUCLEOTIDE SEQUENCE [LARGE SCALE GENOMIC DNA]</scope>
    <source>
        <strain evidence="1 2">VanB</strain>
    </source>
</reference>
<dbReference type="AlphaFoldDB" id="A0A7Y9W0A7"/>
<sequence length="253" mass="28386">MPVKFTEVAQSNPLIDTQKRKGKEDNVGWLERAIADLTDKKNTEQSYIVLAGANDTLAWRLRTGQSHLRFDLLPSYWSTSYFLKLAPKGVAHSTLLHVPLFQPEGGVFATERNGVVESPVQILADAGHWRNIAVIAWPKSQKDVLSKLEQFEKGRLYVDALEHVVRWLAFSWGVARTPNPIHDGIGLPSACMLETLYAATGLDLTPGLESRASSPEAIWATAMYWYEYFTKNNIAPPKGRFIAPHDYDIHDGR</sequence>
<evidence type="ECO:0000313" key="2">
    <source>
        <dbReference type="Proteomes" id="UP000553035"/>
    </source>
</evidence>
<dbReference type="EMBL" id="JACCAT010000001">
    <property type="protein sequence ID" value="NYH11323.1"/>
    <property type="molecule type" value="Genomic_DNA"/>
</dbReference>